<dbReference type="InterPro" id="IPR025714">
    <property type="entry name" value="Methyltranfer_dom"/>
</dbReference>
<evidence type="ECO:0000313" key="3">
    <source>
        <dbReference type="EMBL" id="WOS74686.1"/>
    </source>
</evidence>
<keyword evidence="3" id="KW-0614">Plasmid</keyword>
<dbReference type="SUPFAM" id="SSF53335">
    <property type="entry name" value="S-adenosyl-L-methionine-dependent methyltransferases"/>
    <property type="match status" value="2"/>
</dbReference>
<dbReference type="EMBL" id="CP136985">
    <property type="protein sequence ID" value="WOS74686.1"/>
    <property type="molecule type" value="Genomic_DNA"/>
</dbReference>
<evidence type="ECO:0000313" key="4">
    <source>
        <dbReference type="Proteomes" id="UP001297540"/>
    </source>
</evidence>
<feature type="domain" description="Methyltransferase type 11" evidence="1">
    <location>
        <begin position="25"/>
        <end position="109"/>
    </location>
</feature>
<dbReference type="AlphaFoldDB" id="A0AAQ3QYJ8"/>
<organism evidence="3 4">
    <name type="scientific">Pseudomonas aeruginosa</name>
    <dbReference type="NCBI Taxonomy" id="287"/>
    <lineage>
        <taxon>Bacteria</taxon>
        <taxon>Pseudomonadati</taxon>
        <taxon>Pseudomonadota</taxon>
        <taxon>Gammaproteobacteria</taxon>
        <taxon>Pseudomonadales</taxon>
        <taxon>Pseudomonadaceae</taxon>
        <taxon>Pseudomonas</taxon>
    </lineage>
</organism>
<dbReference type="Pfam" id="PF08241">
    <property type="entry name" value="Methyltransf_11"/>
    <property type="match status" value="1"/>
</dbReference>
<dbReference type="CDD" id="cd02440">
    <property type="entry name" value="AdoMet_MTases"/>
    <property type="match status" value="2"/>
</dbReference>
<dbReference type="Gene3D" id="3.40.50.150">
    <property type="entry name" value="Vaccinia Virus protein VP39"/>
    <property type="match status" value="2"/>
</dbReference>
<evidence type="ECO:0000259" key="1">
    <source>
        <dbReference type="Pfam" id="PF08241"/>
    </source>
</evidence>
<accession>A0AAQ3QYJ8</accession>
<dbReference type="RefSeq" id="WP_101476523.1">
    <property type="nucleotide sequence ID" value="NZ_JAFHNB010000039.1"/>
</dbReference>
<dbReference type="InterPro" id="IPR013216">
    <property type="entry name" value="Methyltransf_11"/>
</dbReference>
<protein>
    <submittedName>
        <fullName evidence="3">Methyltransferase domain-containing protein</fullName>
    </submittedName>
</protein>
<sequence>MVRQLTDTDRIAEQIVMTCGIGRTLDVGSGEGLLVASLLRRGVDAYGVDVSEVVTAHCNRRMPGRFTQGSVLELPFEDASFQTVASTDCLEHLAPEDVPKALKEIHRVASRFVFLQIATTPDRDGHWHLTVEGRAWWEAKCFEAGFRKHPAYYKVNSYESLNADGWQITIVLEKIPEHAHKKYPLSALAAERDLHMDMLREVGERSDAHVARYLWAEKYVRQGDRVLDAACGLGYGSYALAELSKASKITGVDGSDYGVDYARENFCSLSPKLDFFAGYLPECLAKYPDGHFDVIVSFETLEHVEHPEALLTEFHRLLSPGGRIVVSVPNDWSDETGEDPNPFHLHVYTLDKLRAQIKQHFIPEALFQQIASGCKTTSAWNSWQRMPRTLRSVPIDTNSPPPSEWWLMVGMKDPVSNSIPYRESVYGYSAPPANLLQFERDYKNPWLVRSLLEFHFRATNSDVLHQVAQRVLAQENASISADKGAALAVLGYQILANDLATSADVEQFIAEIDPYVTAPHKIPHLQRFYVSLAYLKARLLVKIGKFDTALAVLNQVANSDLSIFSPTLGTKVVNAAFEAGLMLAGRGDIVAARDSWKLGVERAYALLSSELEEFVGDINNPHEFPTIDAVEFLDSAVRCIKALRITSDNSFVPLSRLHELTRENWKGMLEERWSAMQSMEALIRERDEAISGQARMLEERWSAMQSMEALIRERDEAISGQARMLEERWSAMQSMEALIRERDEAISGQARMLEERWSAMQSMEALIRERDEAIIEQQKLLEKRPTVTEAMRVLLSAVRASFQHRVGRVLGKK</sequence>
<dbReference type="InterPro" id="IPR029063">
    <property type="entry name" value="SAM-dependent_MTases_sf"/>
</dbReference>
<keyword evidence="3" id="KW-0808">Transferase</keyword>
<dbReference type="GO" id="GO:0032259">
    <property type="term" value="P:methylation"/>
    <property type="evidence" value="ECO:0007669"/>
    <property type="project" value="UniProtKB-KW"/>
</dbReference>
<name>A0AAQ3QYJ8_PSEAI</name>
<dbReference type="Proteomes" id="UP001297540">
    <property type="component" value="Plasmid unnamed1"/>
</dbReference>
<dbReference type="PANTHER" id="PTHR43861">
    <property type="entry name" value="TRANS-ACONITATE 2-METHYLTRANSFERASE-RELATED"/>
    <property type="match status" value="1"/>
</dbReference>
<proteinExistence type="predicted"/>
<evidence type="ECO:0000259" key="2">
    <source>
        <dbReference type="Pfam" id="PF13847"/>
    </source>
</evidence>
<reference evidence="3" key="1">
    <citation type="submission" date="2023-06" db="EMBL/GenBank/DDBJ databases">
        <authorList>
            <consortium name="Clinical and Environmental Microbiology Branch: Whole genome sequencing antimicrobial resistance pathogens in the healthcare setting"/>
        </authorList>
    </citation>
    <scope>NUCLEOTIDE SEQUENCE</scope>
    <source>
        <strain evidence="3">2021CK-01020</strain>
        <plasmid evidence="3">unnamed1</plasmid>
    </source>
</reference>
<keyword evidence="3" id="KW-0489">Methyltransferase</keyword>
<dbReference type="Pfam" id="PF13847">
    <property type="entry name" value="Methyltransf_31"/>
    <property type="match status" value="1"/>
</dbReference>
<feature type="domain" description="Methyltransferase" evidence="2">
    <location>
        <begin position="222"/>
        <end position="349"/>
    </location>
</feature>
<geneLocation type="plasmid" evidence="3 4">
    <name>unnamed1</name>
</geneLocation>
<dbReference type="GO" id="GO:0008757">
    <property type="term" value="F:S-adenosylmethionine-dependent methyltransferase activity"/>
    <property type="evidence" value="ECO:0007669"/>
    <property type="project" value="InterPro"/>
</dbReference>
<reference evidence="3" key="2">
    <citation type="submission" date="2023-10" db="EMBL/GenBank/DDBJ databases">
        <title>Pathogen: clinical or host-associated sample.</title>
        <authorList>
            <person name="Hergert J."/>
            <person name="Casey R."/>
            <person name="Wagner J."/>
            <person name="Young E.L."/>
            <person name="Oakeson K.F."/>
        </authorList>
    </citation>
    <scope>NUCLEOTIDE SEQUENCE</scope>
    <source>
        <strain evidence="3">2021CK-01020</strain>
        <plasmid evidence="3">unnamed1</plasmid>
    </source>
</reference>
<dbReference type="PANTHER" id="PTHR43861:SF6">
    <property type="entry name" value="METHYLTRANSFERASE TYPE 11"/>
    <property type="match status" value="1"/>
</dbReference>
<gene>
    <name evidence="3" type="ORF">L4V69_00460</name>
</gene>